<dbReference type="AlphaFoldDB" id="A0A4R7HYZ9"/>
<protein>
    <submittedName>
        <fullName evidence="1">Uncharacterized protein</fullName>
    </submittedName>
</protein>
<comment type="caution">
    <text evidence="1">The sequence shown here is derived from an EMBL/GenBank/DDBJ whole genome shotgun (WGS) entry which is preliminary data.</text>
</comment>
<gene>
    <name evidence="1" type="ORF">BDK89_1327</name>
</gene>
<proteinExistence type="predicted"/>
<keyword evidence="2" id="KW-1185">Reference proteome</keyword>
<organism evidence="1 2">
    <name type="scientific">Ilumatobacter fluminis</name>
    <dbReference type="NCBI Taxonomy" id="467091"/>
    <lineage>
        <taxon>Bacteria</taxon>
        <taxon>Bacillati</taxon>
        <taxon>Actinomycetota</taxon>
        <taxon>Acidimicrobiia</taxon>
        <taxon>Acidimicrobiales</taxon>
        <taxon>Ilumatobacteraceae</taxon>
        <taxon>Ilumatobacter</taxon>
    </lineage>
</organism>
<reference evidence="1 2" key="1">
    <citation type="submission" date="2019-03" db="EMBL/GenBank/DDBJ databases">
        <title>Sequencing the genomes of 1000 actinobacteria strains.</title>
        <authorList>
            <person name="Klenk H.-P."/>
        </authorList>
    </citation>
    <scope>NUCLEOTIDE SEQUENCE [LARGE SCALE GENOMIC DNA]</scope>
    <source>
        <strain evidence="1 2">DSM 18936</strain>
    </source>
</reference>
<dbReference type="RefSeq" id="WP_133868180.1">
    <property type="nucleotide sequence ID" value="NZ_SOAU01000001.1"/>
</dbReference>
<dbReference type="Proteomes" id="UP000294558">
    <property type="component" value="Unassembled WGS sequence"/>
</dbReference>
<accession>A0A4R7HYZ9</accession>
<dbReference type="EMBL" id="SOAU01000001">
    <property type="protein sequence ID" value="TDT15749.1"/>
    <property type="molecule type" value="Genomic_DNA"/>
</dbReference>
<sequence>MSLDRFLHDVEELRARIITSPRTPMRLRWRREWGGSIDRRDLGQSTITVWLYPSDGDRRTRAAWKCQVDSNVEIEGVDQGSKCVVVGELAPGRGVAVHAKRLEMITTYPLSAPMFGPKLGSVDAR</sequence>
<name>A0A4R7HYZ9_9ACTN</name>
<evidence type="ECO:0000313" key="2">
    <source>
        <dbReference type="Proteomes" id="UP000294558"/>
    </source>
</evidence>
<evidence type="ECO:0000313" key="1">
    <source>
        <dbReference type="EMBL" id="TDT15749.1"/>
    </source>
</evidence>